<proteinExistence type="predicted"/>
<evidence type="ECO:0000313" key="1">
    <source>
        <dbReference type="EMBL" id="EYC10258.1"/>
    </source>
</evidence>
<reference evidence="2" key="1">
    <citation type="journal article" date="2015" name="Nat. Genet.">
        <title>The genome and transcriptome of the zoonotic hookworm Ancylostoma ceylanicum identify infection-specific gene families.</title>
        <authorList>
            <person name="Schwarz E.M."/>
            <person name="Hu Y."/>
            <person name="Antoshechkin I."/>
            <person name="Miller M.M."/>
            <person name="Sternberg P.W."/>
            <person name="Aroian R.V."/>
        </authorList>
    </citation>
    <scope>NUCLEOTIDE SEQUENCE</scope>
    <source>
        <strain evidence="2">HY135</strain>
    </source>
</reference>
<dbReference type="AlphaFoldDB" id="A0A016U6M6"/>
<keyword evidence="2" id="KW-1185">Reference proteome</keyword>
<dbReference type="Proteomes" id="UP000024635">
    <property type="component" value="Unassembled WGS sequence"/>
</dbReference>
<protein>
    <submittedName>
        <fullName evidence="1">Uncharacterized protein</fullName>
    </submittedName>
</protein>
<dbReference type="EMBL" id="JARK01001392">
    <property type="protein sequence ID" value="EYC10258.1"/>
    <property type="molecule type" value="Genomic_DNA"/>
</dbReference>
<sequence>MGNPEELTTQHHPYFLDLDRLALRLRLRRLLDLLARRDLERRDRDRRERRDLERRDRPTLGDSLPRRERPLLLEALLDPETTPSTSVLGTTVDDAYSRGTSFLLCASGFFLWLQSRFGCDFFLDFCSCFYLFVALLVNEPHSPVSVLL</sequence>
<organism evidence="1 2">
    <name type="scientific">Ancylostoma ceylanicum</name>
    <dbReference type="NCBI Taxonomy" id="53326"/>
    <lineage>
        <taxon>Eukaryota</taxon>
        <taxon>Metazoa</taxon>
        <taxon>Ecdysozoa</taxon>
        <taxon>Nematoda</taxon>
        <taxon>Chromadorea</taxon>
        <taxon>Rhabditida</taxon>
        <taxon>Rhabditina</taxon>
        <taxon>Rhabditomorpha</taxon>
        <taxon>Strongyloidea</taxon>
        <taxon>Ancylostomatidae</taxon>
        <taxon>Ancylostomatinae</taxon>
        <taxon>Ancylostoma</taxon>
    </lineage>
</organism>
<comment type="caution">
    <text evidence="1">The sequence shown here is derived from an EMBL/GenBank/DDBJ whole genome shotgun (WGS) entry which is preliminary data.</text>
</comment>
<accession>A0A016U6M6</accession>
<evidence type="ECO:0000313" key="2">
    <source>
        <dbReference type="Proteomes" id="UP000024635"/>
    </source>
</evidence>
<name>A0A016U6M6_9BILA</name>
<gene>
    <name evidence="1" type="primary">Acey_s0056.g2643</name>
    <name evidence="1" type="ORF">Y032_0056g2643</name>
</gene>